<dbReference type="GO" id="GO:0007060">
    <property type="term" value="P:male meiosis chromosome segregation"/>
    <property type="evidence" value="ECO:0007669"/>
    <property type="project" value="TreeGrafter"/>
</dbReference>
<comment type="caution">
    <text evidence="2">The sequence shown here is derived from an EMBL/GenBank/DDBJ whole genome shotgun (WGS) entry which is preliminary data.</text>
</comment>
<dbReference type="GO" id="GO:0010789">
    <property type="term" value="P:meiotic sister chromatid cohesion involved in meiosis I"/>
    <property type="evidence" value="ECO:0007669"/>
    <property type="project" value="TreeGrafter"/>
</dbReference>
<dbReference type="PANTHER" id="PTHR38006:SF1">
    <property type="entry name" value="MEIOSIS-SPECIFIC KINETOCHORE PROTEIN"/>
    <property type="match status" value="1"/>
</dbReference>
<feature type="region of interest" description="Disordered" evidence="1">
    <location>
        <begin position="20"/>
        <end position="50"/>
    </location>
</feature>
<feature type="non-terminal residue" evidence="2">
    <location>
        <position position="1"/>
    </location>
</feature>
<dbReference type="GO" id="GO:0045143">
    <property type="term" value="P:homologous chromosome segregation"/>
    <property type="evidence" value="ECO:0007669"/>
    <property type="project" value="TreeGrafter"/>
</dbReference>
<accession>A0A7K9YTI6</accession>
<proteinExistence type="predicted"/>
<feature type="region of interest" description="Disordered" evidence="1">
    <location>
        <begin position="130"/>
        <end position="153"/>
    </location>
</feature>
<gene>
    <name evidence="2" type="primary">Meikin</name>
    <name evidence="2" type="ORF">ODOGUJ_R11020</name>
</gene>
<dbReference type="GO" id="GO:0016321">
    <property type="term" value="P:female meiosis chromosome segregation"/>
    <property type="evidence" value="ECO:0007669"/>
    <property type="project" value="TreeGrafter"/>
</dbReference>
<dbReference type="InterPro" id="IPR034545">
    <property type="entry name" value="Meikin"/>
</dbReference>
<dbReference type="PANTHER" id="PTHR38006">
    <property type="entry name" value="MEIOSIS-SPECIFIC KINETOCHORE PROTEIN"/>
    <property type="match status" value="1"/>
</dbReference>
<dbReference type="Proteomes" id="UP000522663">
    <property type="component" value="Unassembled WGS sequence"/>
</dbReference>
<dbReference type="GO" id="GO:0000776">
    <property type="term" value="C:kinetochore"/>
    <property type="evidence" value="ECO:0007669"/>
    <property type="project" value="InterPro"/>
</dbReference>
<protein>
    <submittedName>
        <fullName evidence="2">MEIKN protein</fullName>
    </submittedName>
</protein>
<feature type="non-terminal residue" evidence="2">
    <location>
        <position position="246"/>
    </location>
</feature>
<sequence>TTLPTGVSAFLLECLGADSTEDGDALATDTTESFPSPETLRDEESSERNNPGFEDFFKCKNSTLLDCSKAVAVDKILQLSSLSPISAHFFSPPPRKRPKCNYSSSELSVSTTLAGKKICKITTARERTPRLKSGMRCSSPVGPQRKLDNQTAEPKRLNCSRKELCNLLEDNASSSGQLEAAPANVSTKSVKGTTEVLPSQQTVDVVTRCSRKEICSIVRTSPGQGSSRRRRIPVKAKPFCLPEGVP</sequence>
<evidence type="ECO:0000313" key="3">
    <source>
        <dbReference type="Proteomes" id="UP000522663"/>
    </source>
</evidence>
<evidence type="ECO:0000313" key="2">
    <source>
        <dbReference type="EMBL" id="NXJ11061.1"/>
    </source>
</evidence>
<name>A0A7K9YTI6_9GALL</name>
<reference evidence="2 3" key="1">
    <citation type="submission" date="2019-09" db="EMBL/GenBank/DDBJ databases">
        <title>Bird 10,000 Genomes (B10K) Project - Family phase.</title>
        <authorList>
            <person name="Zhang G."/>
        </authorList>
    </citation>
    <scope>NUCLEOTIDE SEQUENCE [LARGE SCALE GENOMIC DNA]</scope>
    <source>
        <strain evidence="2">B10K-DU-001-53</strain>
        <tissue evidence="2">Muscle</tissue>
    </source>
</reference>
<organism evidence="2 3">
    <name type="scientific">Odontophorus gujanensis</name>
    <name type="common">marbled wood quail</name>
    <dbReference type="NCBI Taxonomy" id="886794"/>
    <lineage>
        <taxon>Eukaryota</taxon>
        <taxon>Metazoa</taxon>
        <taxon>Chordata</taxon>
        <taxon>Craniata</taxon>
        <taxon>Vertebrata</taxon>
        <taxon>Euteleostomi</taxon>
        <taxon>Archelosauria</taxon>
        <taxon>Archosauria</taxon>
        <taxon>Dinosauria</taxon>
        <taxon>Saurischia</taxon>
        <taxon>Theropoda</taxon>
        <taxon>Coelurosauria</taxon>
        <taxon>Aves</taxon>
        <taxon>Neognathae</taxon>
        <taxon>Galloanserae</taxon>
        <taxon>Galliformes</taxon>
        <taxon>Odontophoridae</taxon>
        <taxon>Odontophorus</taxon>
    </lineage>
</organism>
<dbReference type="GO" id="GO:0051754">
    <property type="term" value="P:meiotic sister chromatid cohesion, centromeric"/>
    <property type="evidence" value="ECO:0007669"/>
    <property type="project" value="InterPro"/>
</dbReference>
<keyword evidence="3" id="KW-1185">Reference proteome</keyword>
<dbReference type="OrthoDB" id="8443315at2759"/>
<evidence type="ECO:0000256" key="1">
    <source>
        <dbReference type="SAM" id="MobiDB-lite"/>
    </source>
</evidence>
<dbReference type="EMBL" id="VXAB01008235">
    <property type="protein sequence ID" value="NXJ11061.1"/>
    <property type="molecule type" value="Genomic_DNA"/>
</dbReference>
<dbReference type="AlphaFoldDB" id="A0A7K9YTI6"/>